<feature type="region of interest" description="Disordered" evidence="1">
    <location>
        <begin position="232"/>
        <end position="264"/>
    </location>
</feature>
<feature type="region of interest" description="Disordered" evidence="1">
    <location>
        <begin position="736"/>
        <end position="785"/>
    </location>
</feature>
<dbReference type="InterPro" id="IPR051092">
    <property type="entry name" value="FYVE_RhoGEF_PH"/>
</dbReference>
<evidence type="ECO:0000259" key="2">
    <source>
        <dbReference type="PROSITE" id="PS50010"/>
    </source>
</evidence>
<evidence type="ECO:0000256" key="1">
    <source>
        <dbReference type="SAM" id="MobiDB-lite"/>
    </source>
</evidence>
<feature type="compositionally biased region" description="Polar residues" evidence="1">
    <location>
        <begin position="754"/>
        <end position="776"/>
    </location>
</feature>
<proteinExistence type="predicted"/>
<dbReference type="PROSITE" id="PS00741">
    <property type="entry name" value="DH_1"/>
    <property type="match status" value="1"/>
</dbReference>
<feature type="region of interest" description="Disordered" evidence="1">
    <location>
        <begin position="858"/>
        <end position="889"/>
    </location>
</feature>
<dbReference type="InterPro" id="IPR035899">
    <property type="entry name" value="DBL_dom_sf"/>
</dbReference>
<accession>L8GKC4</accession>
<dbReference type="GeneID" id="14913831"/>
<dbReference type="SMART" id="SM00325">
    <property type="entry name" value="RhoGEF"/>
    <property type="match status" value="2"/>
</dbReference>
<dbReference type="GO" id="GO:0005085">
    <property type="term" value="F:guanyl-nucleotide exchange factor activity"/>
    <property type="evidence" value="ECO:0007669"/>
    <property type="project" value="InterPro"/>
</dbReference>
<feature type="compositionally biased region" description="Basic and acidic residues" evidence="1">
    <location>
        <begin position="248"/>
        <end position="264"/>
    </location>
</feature>
<feature type="region of interest" description="Disordered" evidence="1">
    <location>
        <begin position="436"/>
        <end position="467"/>
    </location>
</feature>
<dbReference type="GO" id="GO:0035556">
    <property type="term" value="P:intracellular signal transduction"/>
    <property type="evidence" value="ECO:0007669"/>
    <property type="project" value="InterPro"/>
</dbReference>
<dbReference type="KEGG" id="acan:ACA1_246150"/>
<name>L8GKC4_ACACF</name>
<dbReference type="PANTHER" id="PTHR12673:SF159">
    <property type="entry name" value="LD03170P"/>
    <property type="match status" value="1"/>
</dbReference>
<feature type="region of interest" description="Disordered" evidence="1">
    <location>
        <begin position="1"/>
        <end position="34"/>
    </location>
</feature>
<dbReference type="InterPro" id="IPR000219">
    <property type="entry name" value="DH_dom"/>
</dbReference>
<dbReference type="GO" id="GO:0005737">
    <property type="term" value="C:cytoplasm"/>
    <property type="evidence" value="ECO:0007669"/>
    <property type="project" value="TreeGrafter"/>
</dbReference>
<dbReference type="EMBL" id="KB008093">
    <property type="protein sequence ID" value="ELR13482.1"/>
    <property type="molecule type" value="Genomic_DNA"/>
</dbReference>
<dbReference type="RefSeq" id="XP_004335495.1">
    <property type="nucleotide sequence ID" value="XM_004335447.1"/>
</dbReference>
<reference evidence="3 4" key="1">
    <citation type="journal article" date="2013" name="Genome Biol.">
        <title>Genome of Acanthamoeba castellanii highlights extensive lateral gene transfer and early evolution of tyrosine kinase signaling.</title>
        <authorList>
            <person name="Clarke M."/>
            <person name="Lohan A.J."/>
            <person name="Liu B."/>
            <person name="Lagkouvardos I."/>
            <person name="Roy S."/>
            <person name="Zafar N."/>
            <person name="Bertelli C."/>
            <person name="Schilde C."/>
            <person name="Kianianmomeni A."/>
            <person name="Burglin T.R."/>
            <person name="Frech C."/>
            <person name="Turcotte B."/>
            <person name="Kopec K.O."/>
            <person name="Synnott J.M."/>
            <person name="Choo C."/>
            <person name="Paponov I."/>
            <person name="Finkler A."/>
            <person name="Soon Heng Tan C."/>
            <person name="Hutchins A.P."/>
            <person name="Weinmeier T."/>
            <person name="Rattei T."/>
            <person name="Chu J.S."/>
            <person name="Gimenez G."/>
            <person name="Irimia M."/>
            <person name="Rigden D.J."/>
            <person name="Fitzpatrick D.A."/>
            <person name="Lorenzo-Morales J."/>
            <person name="Bateman A."/>
            <person name="Chiu C.H."/>
            <person name="Tang P."/>
            <person name="Hegemann P."/>
            <person name="Fromm H."/>
            <person name="Raoult D."/>
            <person name="Greub G."/>
            <person name="Miranda-Saavedra D."/>
            <person name="Chen N."/>
            <person name="Nash P."/>
            <person name="Ginger M.L."/>
            <person name="Horn M."/>
            <person name="Schaap P."/>
            <person name="Caler L."/>
            <person name="Loftus B."/>
        </authorList>
    </citation>
    <scope>NUCLEOTIDE SEQUENCE [LARGE SCALE GENOMIC DNA]</scope>
    <source>
        <strain evidence="3 4">Neff</strain>
    </source>
</reference>
<dbReference type="PROSITE" id="PS50010">
    <property type="entry name" value="DH_2"/>
    <property type="match status" value="2"/>
</dbReference>
<evidence type="ECO:0000313" key="4">
    <source>
        <dbReference type="Proteomes" id="UP000011083"/>
    </source>
</evidence>
<feature type="compositionally biased region" description="Basic and acidic residues" evidence="1">
    <location>
        <begin position="451"/>
        <end position="467"/>
    </location>
</feature>
<dbReference type="InterPro" id="IPR001331">
    <property type="entry name" value="GDS_CDC24_CS"/>
</dbReference>
<dbReference type="SUPFAM" id="SSF48065">
    <property type="entry name" value="DBL homology domain (DH-domain)"/>
    <property type="match status" value="2"/>
</dbReference>
<dbReference type="Gene3D" id="1.20.900.10">
    <property type="entry name" value="Dbl homology (DH) domain"/>
    <property type="match status" value="2"/>
</dbReference>
<dbReference type="Pfam" id="PF00621">
    <property type="entry name" value="RhoGEF"/>
    <property type="match status" value="2"/>
</dbReference>
<keyword evidence="4" id="KW-1185">Reference proteome</keyword>
<dbReference type="AlphaFoldDB" id="L8GKC4"/>
<organism evidence="3 4">
    <name type="scientific">Acanthamoeba castellanii (strain ATCC 30010 / Neff)</name>
    <dbReference type="NCBI Taxonomy" id="1257118"/>
    <lineage>
        <taxon>Eukaryota</taxon>
        <taxon>Amoebozoa</taxon>
        <taxon>Discosea</taxon>
        <taxon>Longamoebia</taxon>
        <taxon>Centramoebida</taxon>
        <taxon>Acanthamoebidae</taxon>
        <taxon>Acanthamoeba</taxon>
    </lineage>
</organism>
<dbReference type="CDD" id="cd00160">
    <property type="entry name" value="RhoGEF"/>
    <property type="match status" value="1"/>
</dbReference>
<protein>
    <submittedName>
        <fullName evidence="3">RhoGEF domain containing protein</fullName>
    </submittedName>
</protein>
<dbReference type="SUPFAM" id="SSF50729">
    <property type="entry name" value="PH domain-like"/>
    <property type="match status" value="1"/>
</dbReference>
<feature type="compositionally biased region" description="Low complexity" evidence="1">
    <location>
        <begin position="57"/>
        <end position="89"/>
    </location>
</feature>
<gene>
    <name evidence="3" type="ORF">ACA1_246150</name>
</gene>
<feature type="domain" description="DH" evidence="2">
    <location>
        <begin position="162"/>
        <end position="377"/>
    </location>
</feature>
<dbReference type="PANTHER" id="PTHR12673">
    <property type="entry name" value="FACIOGENITAL DYSPLASIA PROTEIN"/>
    <property type="match status" value="1"/>
</dbReference>
<dbReference type="OrthoDB" id="2272012at2759"/>
<dbReference type="VEuPathDB" id="AmoebaDB:ACA1_246150"/>
<feature type="domain" description="DH" evidence="2">
    <location>
        <begin position="416"/>
        <end position="574"/>
    </location>
</feature>
<dbReference type="Proteomes" id="UP000011083">
    <property type="component" value="Unassembled WGS sequence"/>
</dbReference>
<feature type="region of interest" description="Disordered" evidence="1">
    <location>
        <begin position="1078"/>
        <end position="1111"/>
    </location>
</feature>
<sequence>MVGGTAPRPYSVAPGTHVAPVTPPPGASTRPKSVIVPGASVNTLKMKALFEGGGGSTATLPPTTTSSSSSPSPALSASTMSAPHATTSTFPPPSPNRPLSSSAIAPTTAAAPAAAVATGAPVTRMKSFFEDKAREQQVGKGSGSAADQKKLELARKQEERLMKDRVEREFFETEENYFKSLDIVVEVYVKPLREAKIISQQDMDTIFSNIETIHQIHQRLYLDLKPLFCPETEAPATAPQPDDSTQPKLDKRPSFYDSATKSDSKTQKSLGDLLRAFIPFFKMYTVYINSFDNANKRITDLQNSSKKFTQFLNDCKARPECKKLDLVSFLIMPIQRLPRYELLLRDILRNTADASEHAKIEQVFNTVAEVNKHVNSEKGASILRARLYKLKAAVKHRVDIFSRPDRRLLREGEVIIRKIHQRLYLDLKPLFCPETEAPATAPQPDDSTQPKLDKRPSFYDSATKSDSKTQKSLGDLLRAFIPFFKMYTVYINSFDNANKRITDLQNSSKKFTQFLNDCKARPECKKLDLPIQRLPRYELLLRDILRNTADASEHAKIEQVFNTVAEVNKHVNSEKGASILRARLYKLKAAVKHRVDIFSRPDRRLLREGEVIIRKVERPSESSRLNLDLNLPLPARKSEKNLSSERRSTVVGLDKDSFMTPRKADFKSQYFFLFDDFLLQVVKKSKSDKYIFRVMYNLLHINVLLVQQGTPTMNTTLGSSSSALLAPVGVVSGSGTHPLPTRSMSLKSVGVNEPQRSSSPDLTMEGSQNGDSNTNGEDNDNGSGEAAAINLESEGEIVDDPEAELMLLLVDHKSKDKIHIKFKSRHEKEDWLELIVNAKEEMAKLGLEGPKDLKEEAVAEKKAKEEKEKEEKELKKAQQEKEKKEKEAKMAQLQAQKEKENAMYKYDHMFKGIILPALAPSLKAQTDEICNSLVGVLADKDITELGAKSLETARAWIKEIKKLNPPIVGTLLAFHPTQSTDGEAVTAEAGQQAATEEGFVFFELGKVASVEEDALDSSFETIVERILDMKEGHGSALSPGGGHDLSKRRSVDLQEVDLKADKKKEGKLKGILGIGKKKLSRKTSVTGASNGSGGGSGGSSPAGNSKKESRG</sequence>
<feature type="region of interest" description="Disordered" evidence="1">
    <location>
        <begin position="51"/>
        <end position="103"/>
    </location>
</feature>
<evidence type="ECO:0000313" key="3">
    <source>
        <dbReference type="EMBL" id="ELR13482.1"/>
    </source>
</evidence>
<feature type="compositionally biased region" description="Gly residues" evidence="1">
    <location>
        <begin position="1090"/>
        <end position="1100"/>
    </location>
</feature>